<reference evidence="1 2" key="1">
    <citation type="journal article" date="2019" name="Int. J. Syst. Evol. Microbiol.">
        <title>The Global Catalogue of Microorganisms (GCM) 10K type strain sequencing project: providing services to taxonomists for standard genome sequencing and annotation.</title>
        <authorList>
            <consortium name="The Broad Institute Genomics Platform"/>
            <consortium name="The Broad Institute Genome Sequencing Center for Infectious Disease"/>
            <person name="Wu L."/>
            <person name="Ma J."/>
        </authorList>
    </citation>
    <scope>NUCLEOTIDE SEQUENCE [LARGE SCALE GENOMIC DNA]</scope>
    <source>
        <strain evidence="1 2">DT72</strain>
    </source>
</reference>
<evidence type="ECO:0000313" key="1">
    <source>
        <dbReference type="EMBL" id="MFC7078829.1"/>
    </source>
</evidence>
<dbReference type="EMBL" id="JBHSZH010000001">
    <property type="protein sequence ID" value="MFC7078829.1"/>
    <property type="molecule type" value="Genomic_DNA"/>
</dbReference>
<proteinExistence type="predicted"/>
<keyword evidence="2" id="KW-1185">Reference proteome</keyword>
<accession>A0ABD5WEB0</accession>
<organism evidence="1 2">
    <name type="scientific">Halorussus caseinilyticus</name>
    <dbReference type="NCBI Taxonomy" id="3034025"/>
    <lineage>
        <taxon>Archaea</taxon>
        <taxon>Methanobacteriati</taxon>
        <taxon>Methanobacteriota</taxon>
        <taxon>Stenosarchaea group</taxon>
        <taxon>Halobacteria</taxon>
        <taxon>Halobacteriales</taxon>
        <taxon>Haladaptataceae</taxon>
        <taxon>Halorussus</taxon>
    </lineage>
</organism>
<dbReference type="RefSeq" id="WP_276282500.1">
    <property type="nucleotide sequence ID" value="NZ_CP119810.1"/>
</dbReference>
<dbReference type="AlphaFoldDB" id="A0ABD5WEB0"/>
<comment type="caution">
    <text evidence="1">The sequence shown here is derived from an EMBL/GenBank/DDBJ whole genome shotgun (WGS) entry which is preliminary data.</text>
</comment>
<dbReference type="GeneID" id="79305259"/>
<dbReference type="Proteomes" id="UP001596407">
    <property type="component" value="Unassembled WGS sequence"/>
</dbReference>
<name>A0ABD5WEB0_9EURY</name>
<evidence type="ECO:0000313" key="2">
    <source>
        <dbReference type="Proteomes" id="UP001596407"/>
    </source>
</evidence>
<protein>
    <submittedName>
        <fullName evidence="1">Uncharacterized protein</fullName>
    </submittedName>
</protein>
<sequence>MVNAFWLDRDVDQTARWLVDSHVLSSVFETAMVLTTAVQANGYAEGDPATHRFS</sequence>
<gene>
    <name evidence="1" type="ORF">ACFQJ6_00470</name>
</gene>